<dbReference type="EMBL" id="PSZM01000042">
    <property type="protein sequence ID" value="PQL91162.1"/>
    <property type="molecule type" value="Genomic_DNA"/>
</dbReference>
<evidence type="ECO:0000256" key="2">
    <source>
        <dbReference type="ARBA" id="ARBA00023125"/>
    </source>
</evidence>
<sequence length="302" mass="35472">MQDIDSLSDFYNKLIQRVEIKSDGDGLGHFNIFPRHYCSSTSSFHRRDFFKISFISEGTGIIHYIDENIIIDRPALFFSNPLIPHWWEATSVEQLGWFCVFTKEFIQSEGHSFSVNDYPMFRMGENPVVFLDNSTVEDVSYIFRKMAMEMESDYIFKYSKLRNYLQLIVHEALNHYPAIDSHNKQINAAHRISYRFLELLEKQFPIENSDYPMKLRTVHDFASSLSIHENHLNSVVKEITGKNPSQHIASRIIQEAKSLLKYTDWSISNIAYSLLFEYPSHFTSFFKKNVGMTPKIYRDKNI</sequence>
<keyword evidence="2" id="KW-0238">DNA-binding</keyword>
<feature type="domain" description="HTH araC/xylS-type" evidence="4">
    <location>
        <begin position="194"/>
        <end position="300"/>
    </location>
</feature>
<dbReference type="Proteomes" id="UP000238042">
    <property type="component" value="Unassembled WGS sequence"/>
</dbReference>
<dbReference type="GO" id="GO:0003700">
    <property type="term" value="F:DNA-binding transcription factor activity"/>
    <property type="evidence" value="ECO:0007669"/>
    <property type="project" value="InterPro"/>
</dbReference>
<dbReference type="OrthoDB" id="2600165at2"/>
<evidence type="ECO:0000259" key="4">
    <source>
        <dbReference type="PROSITE" id="PS01124"/>
    </source>
</evidence>
<reference evidence="5 6" key="1">
    <citation type="submission" date="2018-02" db="EMBL/GenBank/DDBJ databases">
        <title>Genome sequences of Apibacter spp., gut symbionts of Asian honey bees.</title>
        <authorList>
            <person name="Kwong W.K."/>
            <person name="Steele M.I."/>
            <person name="Moran N.A."/>
        </authorList>
    </citation>
    <scope>NUCLEOTIDE SEQUENCE [LARGE SCALE GENOMIC DNA]</scope>
    <source>
        <strain evidence="6">wkB301</strain>
    </source>
</reference>
<proteinExistence type="predicted"/>
<dbReference type="GO" id="GO:0043565">
    <property type="term" value="F:sequence-specific DNA binding"/>
    <property type="evidence" value="ECO:0007669"/>
    <property type="project" value="InterPro"/>
</dbReference>
<dbReference type="Pfam" id="PF12833">
    <property type="entry name" value="HTH_18"/>
    <property type="match status" value="1"/>
</dbReference>
<protein>
    <submittedName>
        <fullName evidence="5">AraC family transcriptional regulator</fullName>
    </submittedName>
</protein>
<keyword evidence="1" id="KW-0805">Transcription regulation</keyword>
<dbReference type="PANTHER" id="PTHR43280">
    <property type="entry name" value="ARAC-FAMILY TRANSCRIPTIONAL REGULATOR"/>
    <property type="match status" value="1"/>
</dbReference>
<organism evidence="5 6">
    <name type="scientific">Apibacter adventoris</name>
    <dbReference type="NCBI Taxonomy" id="1679466"/>
    <lineage>
        <taxon>Bacteria</taxon>
        <taxon>Pseudomonadati</taxon>
        <taxon>Bacteroidota</taxon>
        <taxon>Flavobacteriia</taxon>
        <taxon>Flavobacteriales</taxon>
        <taxon>Weeksellaceae</taxon>
        <taxon>Apibacter</taxon>
    </lineage>
</organism>
<evidence type="ECO:0000313" key="5">
    <source>
        <dbReference type="EMBL" id="PQL91162.1"/>
    </source>
</evidence>
<dbReference type="AlphaFoldDB" id="A0A2S8A9C3"/>
<evidence type="ECO:0000313" key="6">
    <source>
        <dbReference type="Proteomes" id="UP000238042"/>
    </source>
</evidence>
<accession>A0A2S8A9C3</accession>
<dbReference type="InterPro" id="IPR011051">
    <property type="entry name" value="RmlC_Cupin_sf"/>
</dbReference>
<keyword evidence="6" id="KW-1185">Reference proteome</keyword>
<dbReference type="PROSITE" id="PS01124">
    <property type="entry name" value="HTH_ARAC_FAMILY_2"/>
    <property type="match status" value="1"/>
</dbReference>
<name>A0A2S8A9C3_9FLAO</name>
<dbReference type="SUPFAM" id="SSF51182">
    <property type="entry name" value="RmlC-like cupins"/>
    <property type="match status" value="1"/>
</dbReference>
<comment type="caution">
    <text evidence="5">The sequence shown here is derived from an EMBL/GenBank/DDBJ whole genome shotgun (WGS) entry which is preliminary data.</text>
</comment>
<dbReference type="PANTHER" id="PTHR43280:SF32">
    <property type="entry name" value="TRANSCRIPTIONAL REGULATORY PROTEIN"/>
    <property type="match status" value="1"/>
</dbReference>
<dbReference type="SMART" id="SM00342">
    <property type="entry name" value="HTH_ARAC"/>
    <property type="match status" value="1"/>
</dbReference>
<evidence type="ECO:0000256" key="3">
    <source>
        <dbReference type="ARBA" id="ARBA00023163"/>
    </source>
</evidence>
<dbReference type="Gene3D" id="1.10.10.60">
    <property type="entry name" value="Homeodomain-like"/>
    <property type="match status" value="1"/>
</dbReference>
<keyword evidence="3" id="KW-0804">Transcription</keyword>
<dbReference type="InterPro" id="IPR018060">
    <property type="entry name" value="HTH_AraC"/>
</dbReference>
<dbReference type="SUPFAM" id="SSF46689">
    <property type="entry name" value="Homeodomain-like"/>
    <property type="match status" value="1"/>
</dbReference>
<evidence type="ECO:0000256" key="1">
    <source>
        <dbReference type="ARBA" id="ARBA00023015"/>
    </source>
</evidence>
<gene>
    <name evidence="5" type="ORF">C4S77_08770</name>
</gene>
<dbReference type="InterPro" id="IPR009057">
    <property type="entry name" value="Homeodomain-like_sf"/>
</dbReference>